<evidence type="ECO:0000313" key="3">
    <source>
        <dbReference type="Proteomes" id="UP000006054"/>
    </source>
</evidence>
<dbReference type="SMART" id="SM00530">
    <property type="entry name" value="HTH_XRE"/>
    <property type="match status" value="1"/>
</dbReference>
<dbReference type="OrthoDB" id="680449at2"/>
<dbReference type="HOGENOM" id="CLU_1674785_0_0_10"/>
<proteinExistence type="predicted"/>
<name>I4AH57_BERLS</name>
<dbReference type="KEGG" id="fli:Fleli_0834"/>
<dbReference type="RefSeq" id="WP_014796750.1">
    <property type="nucleotide sequence ID" value="NC_018018.1"/>
</dbReference>
<dbReference type="Gene3D" id="1.10.260.40">
    <property type="entry name" value="lambda repressor-like DNA-binding domains"/>
    <property type="match status" value="1"/>
</dbReference>
<evidence type="ECO:0000313" key="2">
    <source>
        <dbReference type="EMBL" id="AFM03292.1"/>
    </source>
</evidence>
<dbReference type="InterPro" id="IPR001387">
    <property type="entry name" value="Cro/C1-type_HTH"/>
</dbReference>
<gene>
    <name evidence="2" type="ordered locus">Fleli_0834</name>
</gene>
<dbReference type="PROSITE" id="PS50943">
    <property type="entry name" value="HTH_CROC1"/>
    <property type="match status" value="1"/>
</dbReference>
<dbReference type="CDD" id="cd00093">
    <property type="entry name" value="HTH_XRE"/>
    <property type="match status" value="1"/>
</dbReference>
<reference evidence="3" key="1">
    <citation type="submission" date="2012-06" db="EMBL/GenBank/DDBJ databases">
        <title>The complete genome of Flexibacter litoralis DSM 6794.</title>
        <authorList>
            <person name="Lucas S."/>
            <person name="Copeland A."/>
            <person name="Lapidus A."/>
            <person name="Glavina del Rio T."/>
            <person name="Dalin E."/>
            <person name="Tice H."/>
            <person name="Bruce D."/>
            <person name="Goodwin L."/>
            <person name="Pitluck S."/>
            <person name="Peters L."/>
            <person name="Ovchinnikova G."/>
            <person name="Lu M."/>
            <person name="Kyrpides N."/>
            <person name="Mavromatis K."/>
            <person name="Ivanova N."/>
            <person name="Brettin T."/>
            <person name="Detter J.C."/>
            <person name="Han C."/>
            <person name="Larimer F."/>
            <person name="Land M."/>
            <person name="Hauser L."/>
            <person name="Markowitz V."/>
            <person name="Cheng J.-F."/>
            <person name="Hugenholtz P."/>
            <person name="Woyke T."/>
            <person name="Wu D."/>
            <person name="Spring S."/>
            <person name="Lang E."/>
            <person name="Kopitz M."/>
            <person name="Brambilla E."/>
            <person name="Klenk H.-P."/>
            <person name="Eisen J.A."/>
        </authorList>
    </citation>
    <scope>NUCLEOTIDE SEQUENCE [LARGE SCALE GENOMIC DNA]</scope>
    <source>
        <strain evidence="3">ATCC 23117 / DSM 6794 / NBRC 15988 / NCIMB 1366 / Sio-4</strain>
    </source>
</reference>
<sequence length="151" mass="17547">MINKELQAKLDTLTADKKSSWKEEAKYRQANREWLRHSRKIAIKINRHLKDNGMQKQELATLLNVSPQQVSKIVKGRENLTLQTISKIEKTLGISLLGLDSNREKQTKVIFKKTEFAYVQPIQEADFYQKKSAKIVEILSINNQSITEMYN</sequence>
<dbReference type="SUPFAM" id="SSF47413">
    <property type="entry name" value="lambda repressor-like DNA-binding domains"/>
    <property type="match status" value="1"/>
</dbReference>
<dbReference type="AlphaFoldDB" id="I4AH57"/>
<dbReference type="PATRIC" id="fig|880071.3.peg.809"/>
<protein>
    <submittedName>
        <fullName evidence="2">Putative transcription factor, MBF1 like protein</fullName>
    </submittedName>
</protein>
<organism evidence="2 3">
    <name type="scientific">Bernardetia litoralis (strain ATCC 23117 / DSM 6794 / NBRC 15988 / NCIMB 1366 / Fx l1 / Sio-4)</name>
    <name type="common">Flexibacter litoralis</name>
    <dbReference type="NCBI Taxonomy" id="880071"/>
    <lineage>
        <taxon>Bacteria</taxon>
        <taxon>Pseudomonadati</taxon>
        <taxon>Bacteroidota</taxon>
        <taxon>Cytophagia</taxon>
        <taxon>Cytophagales</taxon>
        <taxon>Bernardetiaceae</taxon>
        <taxon>Bernardetia</taxon>
    </lineage>
</organism>
<accession>I4AH57</accession>
<dbReference type="InterPro" id="IPR010982">
    <property type="entry name" value="Lambda_DNA-bd_dom_sf"/>
</dbReference>
<dbReference type="Pfam" id="PF01381">
    <property type="entry name" value="HTH_3"/>
    <property type="match status" value="1"/>
</dbReference>
<dbReference type="STRING" id="880071.Fleli_0834"/>
<dbReference type="GO" id="GO:0003677">
    <property type="term" value="F:DNA binding"/>
    <property type="evidence" value="ECO:0007669"/>
    <property type="project" value="InterPro"/>
</dbReference>
<dbReference type="Proteomes" id="UP000006054">
    <property type="component" value="Chromosome"/>
</dbReference>
<dbReference type="EMBL" id="CP003345">
    <property type="protein sequence ID" value="AFM03292.1"/>
    <property type="molecule type" value="Genomic_DNA"/>
</dbReference>
<keyword evidence="3" id="KW-1185">Reference proteome</keyword>
<feature type="domain" description="HTH cro/C1-type" evidence="1">
    <location>
        <begin position="45"/>
        <end position="99"/>
    </location>
</feature>
<evidence type="ECO:0000259" key="1">
    <source>
        <dbReference type="PROSITE" id="PS50943"/>
    </source>
</evidence>
<dbReference type="eggNOG" id="COG1396">
    <property type="taxonomic scope" value="Bacteria"/>
</dbReference>